<proteinExistence type="predicted"/>
<dbReference type="PROSITE" id="PS51819">
    <property type="entry name" value="VOC"/>
    <property type="match status" value="2"/>
</dbReference>
<dbReference type="SUPFAM" id="SSF54593">
    <property type="entry name" value="Glyoxalase/Bleomycin resistance protein/Dihydroxybiphenyl dioxygenase"/>
    <property type="match status" value="2"/>
</dbReference>
<protein>
    <recommendedName>
        <fullName evidence="2">VOC domain-containing protein</fullName>
    </recommendedName>
</protein>
<keyword evidence="1" id="KW-0479">Metal-binding</keyword>
<dbReference type="PANTHER" id="PTHR43048:SF3">
    <property type="entry name" value="METHYLMALONYL-COA EPIMERASE, MITOCHONDRIAL"/>
    <property type="match status" value="1"/>
</dbReference>
<comment type="caution">
    <text evidence="3">The sequence shown here is derived from an EMBL/GenBank/DDBJ whole genome shotgun (WGS) entry which is preliminary data.</text>
</comment>
<dbReference type="GO" id="GO:0046872">
    <property type="term" value="F:metal ion binding"/>
    <property type="evidence" value="ECO:0007669"/>
    <property type="project" value="UniProtKB-KW"/>
</dbReference>
<dbReference type="PANTHER" id="PTHR43048">
    <property type="entry name" value="METHYLMALONYL-COA EPIMERASE"/>
    <property type="match status" value="1"/>
</dbReference>
<keyword evidence="4" id="KW-1185">Reference proteome</keyword>
<dbReference type="InterPro" id="IPR037523">
    <property type="entry name" value="VOC_core"/>
</dbReference>
<accession>A0A2U2I6W9</accession>
<sequence length="309" mass="32784">MIKGIHHVALAVADLDAVERFYRAAAALAPAAQELPLPLPAGFTAAVMLGGANCSLRLLATPRSAPPPRPVCDAGITHFCLQGVDPTALHARFGQAGAGFHSDLVDLGTGYLYCYARDPEANVIELEGVAPVWENTTPWFAHVAMSTAQIGPMADFYSAVMGTDANRSPRMGKSRRIDRVAALKNVELEAAWIPGANMQVEIMQYFEPATIARAERAPMLEPGYQYIALEVDDVAAELARLQSLGAGVPAELAAHRGDTRAFCADPDGNLLLLLSLPAAQAMHAIDALPDPSIVARLNALGSRAKNESQ</sequence>
<dbReference type="GO" id="GO:0046491">
    <property type="term" value="P:L-methylmalonyl-CoA metabolic process"/>
    <property type="evidence" value="ECO:0007669"/>
    <property type="project" value="TreeGrafter"/>
</dbReference>
<dbReference type="InterPro" id="IPR051785">
    <property type="entry name" value="MMCE/EMCE_epimerase"/>
</dbReference>
<evidence type="ECO:0000259" key="2">
    <source>
        <dbReference type="PROSITE" id="PS51819"/>
    </source>
</evidence>
<feature type="domain" description="VOC" evidence="2">
    <location>
        <begin position="139"/>
        <end position="276"/>
    </location>
</feature>
<feature type="domain" description="VOC" evidence="2">
    <location>
        <begin position="4"/>
        <end position="129"/>
    </location>
</feature>
<dbReference type="OrthoDB" id="9812656at2"/>
<evidence type="ECO:0000256" key="1">
    <source>
        <dbReference type="ARBA" id="ARBA00022723"/>
    </source>
</evidence>
<organism evidence="3 4">
    <name type="scientific">Massilia glaciei</name>
    <dbReference type="NCBI Taxonomy" id="1524097"/>
    <lineage>
        <taxon>Bacteria</taxon>
        <taxon>Pseudomonadati</taxon>
        <taxon>Pseudomonadota</taxon>
        <taxon>Betaproteobacteria</taxon>
        <taxon>Burkholderiales</taxon>
        <taxon>Oxalobacteraceae</taxon>
        <taxon>Telluria group</taxon>
        <taxon>Massilia</taxon>
    </lineage>
</organism>
<dbReference type="InterPro" id="IPR029068">
    <property type="entry name" value="Glyas_Bleomycin-R_OHBP_Dase"/>
</dbReference>
<evidence type="ECO:0000313" key="4">
    <source>
        <dbReference type="Proteomes" id="UP000241421"/>
    </source>
</evidence>
<evidence type="ECO:0000313" key="3">
    <source>
        <dbReference type="EMBL" id="PWF55491.1"/>
    </source>
</evidence>
<name>A0A2U2I6W9_9BURK</name>
<dbReference type="EMBL" id="PXWF02000021">
    <property type="protein sequence ID" value="PWF55491.1"/>
    <property type="molecule type" value="Genomic_DNA"/>
</dbReference>
<dbReference type="Gene3D" id="3.10.180.10">
    <property type="entry name" value="2,3-Dihydroxybiphenyl 1,2-Dioxygenase, domain 1"/>
    <property type="match status" value="2"/>
</dbReference>
<dbReference type="Proteomes" id="UP000241421">
    <property type="component" value="Unassembled WGS sequence"/>
</dbReference>
<dbReference type="AlphaFoldDB" id="A0A2U2I6W9"/>
<dbReference type="Pfam" id="PF00903">
    <property type="entry name" value="Glyoxalase"/>
    <property type="match status" value="2"/>
</dbReference>
<reference evidence="3 4" key="1">
    <citation type="submission" date="2018-04" db="EMBL/GenBank/DDBJ databases">
        <title>Massilia violaceinigra sp. nov., a novel purple-pigmented bacterium isolated from Tianshan glacier, Xinjiang, China.</title>
        <authorList>
            <person name="Wang H."/>
        </authorList>
    </citation>
    <scope>NUCLEOTIDE SEQUENCE [LARGE SCALE GENOMIC DNA]</scope>
    <source>
        <strain evidence="3 4">B448-2</strain>
    </source>
</reference>
<dbReference type="InterPro" id="IPR004360">
    <property type="entry name" value="Glyas_Fos-R_dOase_dom"/>
</dbReference>
<dbReference type="RefSeq" id="WP_106755750.1">
    <property type="nucleotide sequence ID" value="NZ_PXWF02000021.1"/>
</dbReference>
<dbReference type="GO" id="GO:0004493">
    <property type="term" value="F:methylmalonyl-CoA epimerase activity"/>
    <property type="evidence" value="ECO:0007669"/>
    <property type="project" value="TreeGrafter"/>
</dbReference>
<gene>
    <name evidence="3" type="ORF">C7C56_001560</name>
</gene>